<feature type="domain" description="Small ribosomal subunit protein eS4 C-terminal" evidence="9">
    <location>
        <begin position="212"/>
        <end position="258"/>
    </location>
</feature>
<evidence type="ECO:0000256" key="6">
    <source>
        <dbReference type="PIRNR" id="PIRNR002116"/>
    </source>
</evidence>
<feature type="domain" description="Small ribosomal subunit protein eS4 N-terminal" evidence="8">
    <location>
        <begin position="3"/>
        <end position="38"/>
    </location>
</feature>
<dbReference type="GO" id="GO:0003735">
    <property type="term" value="F:structural constituent of ribosome"/>
    <property type="evidence" value="ECO:0007669"/>
    <property type="project" value="UniProtKB-UniRule"/>
</dbReference>
<dbReference type="Pfam" id="PF08071">
    <property type="entry name" value="RS4NT"/>
    <property type="match status" value="1"/>
</dbReference>
<dbReference type="PROSITE" id="PS50889">
    <property type="entry name" value="S4"/>
    <property type="match status" value="1"/>
</dbReference>
<dbReference type="InterPro" id="IPR013845">
    <property type="entry name" value="Ribosomal_eS4_central_region"/>
</dbReference>
<dbReference type="Gene3D" id="2.40.50.740">
    <property type="match status" value="1"/>
</dbReference>
<proteinExistence type="inferred from homology"/>
<dbReference type="PANTHER" id="PTHR11581:SF0">
    <property type="entry name" value="SMALL RIBOSOMAL SUBUNIT PROTEIN ES4"/>
    <property type="match status" value="1"/>
</dbReference>
<sequence length="268" mass="30416">MARGPKKHMKRLACPSHWMLDKLGGIYAPRPAAGPHKLGACLPLILMIRNRLKYALNYRESMMILKQRLLQVDGRVRTDPKYPAGFMDVVTIPKTGDKFRLLYDTKGRFVMHKIKNDEIKYKLCKVKKLMYGPQRTPFAVTHDGRTVRYPDPNLKRNDTIVLDLETNKVKEWVRFKPGCLVMCTGGANTGRVGEVLARERHPGSFDVVVVKDAAENKFTTRAQNVFVIGSSIYHPLVSLPKQKGVRLGLAEDREKKLAHIAKVSKGKR</sequence>
<evidence type="ECO:0000259" key="8">
    <source>
        <dbReference type="Pfam" id="PF08071"/>
    </source>
</evidence>
<evidence type="ECO:0000259" key="7">
    <source>
        <dbReference type="Pfam" id="PF00900"/>
    </source>
</evidence>
<dbReference type="PIRSF" id="PIRSF002116">
    <property type="entry name" value="Ribosomal_S4"/>
    <property type="match status" value="1"/>
</dbReference>
<dbReference type="InterPro" id="IPR014722">
    <property type="entry name" value="Rib_uL2_dom2"/>
</dbReference>
<dbReference type="FunFam" id="2.40.50.740:FF:000001">
    <property type="entry name" value="40S ribosomal protein S4"/>
    <property type="match status" value="1"/>
</dbReference>
<dbReference type="HAMAP" id="MF_00485">
    <property type="entry name" value="Ribosomal_eS4"/>
    <property type="match status" value="1"/>
</dbReference>
<dbReference type="PROSITE" id="PS00528">
    <property type="entry name" value="RIBOSOMAL_S4E"/>
    <property type="match status" value="1"/>
</dbReference>
<dbReference type="CDD" id="cd00165">
    <property type="entry name" value="S4"/>
    <property type="match status" value="1"/>
</dbReference>
<evidence type="ECO:0000256" key="4">
    <source>
        <dbReference type="ARBA" id="ARBA00022980"/>
    </source>
</evidence>
<keyword evidence="5 6" id="KW-0687">Ribonucleoprotein</keyword>
<evidence type="ECO:0000256" key="2">
    <source>
        <dbReference type="ARBA" id="ARBA00022730"/>
    </source>
</evidence>
<dbReference type="Pfam" id="PF16121">
    <property type="entry name" value="40S_S4_C"/>
    <property type="match status" value="1"/>
</dbReference>
<evidence type="ECO:0000256" key="1">
    <source>
        <dbReference type="ARBA" id="ARBA00007500"/>
    </source>
</evidence>
<dbReference type="FunFam" id="2.30.30.30:FF:000005">
    <property type="entry name" value="40S ribosomal protein S4"/>
    <property type="match status" value="1"/>
</dbReference>
<dbReference type="InterPro" id="IPR036986">
    <property type="entry name" value="S4_RNA-bd_sf"/>
</dbReference>
<organism evidence="10">
    <name type="scientific">Eutreptiella gymnastica</name>
    <dbReference type="NCBI Taxonomy" id="73025"/>
    <lineage>
        <taxon>Eukaryota</taxon>
        <taxon>Discoba</taxon>
        <taxon>Euglenozoa</taxon>
        <taxon>Euglenida</taxon>
        <taxon>Spirocuta</taxon>
        <taxon>Euglenophyceae</taxon>
        <taxon>Eutreptiales</taxon>
        <taxon>Eutreptiaceae</taxon>
        <taxon>Eutreptiella</taxon>
    </lineage>
</organism>
<reference evidence="10" key="1">
    <citation type="submission" date="2021-01" db="EMBL/GenBank/DDBJ databases">
        <authorList>
            <person name="Corre E."/>
            <person name="Pelletier E."/>
            <person name="Niang G."/>
            <person name="Scheremetjew M."/>
            <person name="Finn R."/>
            <person name="Kale V."/>
            <person name="Holt S."/>
            <person name="Cochrane G."/>
            <person name="Meng A."/>
            <person name="Brown T."/>
            <person name="Cohen L."/>
        </authorList>
    </citation>
    <scope>NUCLEOTIDE SEQUENCE</scope>
    <source>
        <strain evidence="10">NIES-381</strain>
    </source>
</reference>
<name>A0A7S1IQD9_9EUGL</name>
<gene>
    <name evidence="10" type="ORF">EGYM00392_LOCUS30550</name>
</gene>
<dbReference type="InterPro" id="IPR013843">
    <property type="entry name" value="Ribosomal_eS4_N"/>
</dbReference>
<dbReference type="CDD" id="cd06087">
    <property type="entry name" value="KOW_RPS4"/>
    <property type="match status" value="1"/>
</dbReference>
<dbReference type="AlphaFoldDB" id="A0A7S1IQD9"/>
<dbReference type="GO" id="GO:0019843">
    <property type="term" value="F:rRNA binding"/>
    <property type="evidence" value="ECO:0007669"/>
    <property type="project" value="UniProtKB-UniRule"/>
</dbReference>
<keyword evidence="3 6" id="KW-0694">RNA-binding</keyword>
<dbReference type="InterPro" id="IPR041982">
    <property type="entry name" value="Ribosomal_eS4_KOW"/>
</dbReference>
<evidence type="ECO:0000256" key="5">
    <source>
        <dbReference type="ARBA" id="ARBA00023274"/>
    </source>
</evidence>
<dbReference type="GO" id="GO:0022627">
    <property type="term" value="C:cytosolic small ribosomal subunit"/>
    <property type="evidence" value="ECO:0007669"/>
    <property type="project" value="TreeGrafter"/>
</dbReference>
<dbReference type="Pfam" id="PF00900">
    <property type="entry name" value="Ribosomal_S4e"/>
    <property type="match status" value="1"/>
</dbReference>
<comment type="similarity">
    <text evidence="1 6">Belongs to the eukaryotic ribosomal protein eS4 family.</text>
</comment>
<feature type="domain" description="Small ribosomal subunit protein eS4 central region" evidence="7">
    <location>
        <begin position="95"/>
        <end position="169"/>
    </location>
</feature>
<dbReference type="Gene3D" id="2.30.30.30">
    <property type="match status" value="1"/>
</dbReference>
<dbReference type="InterPro" id="IPR038237">
    <property type="entry name" value="Ribosomal_eS4_central_sf"/>
</dbReference>
<dbReference type="EMBL" id="HBGA01082039">
    <property type="protein sequence ID" value="CAD9019436.1"/>
    <property type="molecule type" value="Transcribed_RNA"/>
</dbReference>
<dbReference type="InterPro" id="IPR018199">
    <property type="entry name" value="Ribosomal_eS4_N_CS"/>
</dbReference>
<dbReference type="GO" id="GO:0006412">
    <property type="term" value="P:translation"/>
    <property type="evidence" value="ECO:0007669"/>
    <property type="project" value="InterPro"/>
</dbReference>
<dbReference type="Gene3D" id="3.10.290.10">
    <property type="entry name" value="RNA-binding S4 domain"/>
    <property type="match status" value="1"/>
</dbReference>
<evidence type="ECO:0000313" key="10">
    <source>
        <dbReference type="EMBL" id="CAD9019436.1"/>
    </source>
</evidence>
<dbReference type="PANTHER" id="PTHR11581">
    <property type="entry name" value="30S/40S RIBOSOMAL PROTEIN S4"/>
    <property type="match status" value="1"/>
</dbReference>
<keyword evidence="2 6" id="KW-0699">rRNA-binding</keyword>
<keyword evidence="4 6" id="KW-0689">Ribosomal protein</keyword>
<dbReference type="FunFam" id="3.10.290.10:FF:000002">
    <property type="entry name" value="40S ribosomal protein S4"/>
    <property type="match status" value="1"/>
</dbReference>
<protein>
    <recommendedName>
        <fullName evidence="6">40S ribosomal protein S4</fullName>
    </recommendedName>
</protein>
<accession>A0A7S1IQD9</accession>
<evidence type="ECO:0000259" key="9">
    <source>
        <dbReference type="Pfam" id="PF16121"/>
    </source>
</evidence>
<dbReference type="InterPro" id="IPR000876">
    <property type="entry name" value="Ribosomal_eS4"/>
</dbReference>
<evidence type="ECO:0000256" key="3">
    <source>
        <dbReference type="ARBA" id="ARBA00022884"/>
    </source>
</evidence>
<dbReference type="InterPro" id="IPR032277">
    <property type="entry name" value="Ribosomal_eS4_C"/>
</dbReference>